<dbReference type="EMBL" id="MBTF01000011">
    <property type="protein sequence ID" value="OOQ59973.1"/>
    <property type="molecule type" value="Genomic_DNA"/>
</dbReference>
<dbReference type="RefSeq" id="WP_078348123.1">
    <property type="nucleotide sequence ID" value="NZ_MBTF01000011.1"/>
</dbReference>
<dbReference type="Pfam" id="PF13585">
    <property type="entry name" value="CHU_C"/>
    <property type="match status" value="1"/>
</dbReference>
<dbReference type="InterPro" id="IPR026341">
    <property type="entry name" value="T9SS_type_B"/>
</dbReference>
<keyword evidence="3" id="KW-1185">Reference proteome</keyword>
<dbReference type="AlphaFoldDB" id="A0A1S9PG83"/>
<dbReference type="Proteomes" id="UP000189739">
    <property type="component" value="Unassembled WGS sequence"/>
</dbReference>
<evidence type="ECO:0000313" key="2">
    <source>
        <dbReference type="EMBL" id="OOQ59973.1"/>
    </source>
</evidence>
<name>A0A1S9PG83_9SPHI</name>
<organism evidence="2 3">
    <name type="scientific">Mucilaginibacter pedocola</name>
    <dbReference type="NCBI Taxonomy" id="1792845"/>
    <lineage>
        <taxon>Bacteria</taxon>
        <taxon>Pseudomonadati</taxon>
        <taxon>Bacteroidota</taxon>
        <taxon>Sphingobacteriia</taxon>
        <taxon>Sphingobacteriales</taxon>
        <taxon>Sphingobacteriaceae</taxon>
        <taxon>Mucilaginibacter</taxon>
    </lineage>
</organism>
<keyword evidence="1" id="KW-0732">Signal</keyword>
<dbReference type="NCBIfam" id="TIGR04131">
    <property type="entry name" value="Bac_Flav_CTERM"/>
    <property type="match status" value="1"/>
</dbReference>
<gene>
    <name evidence="2" type="ORF">BC343_27875</name>
</gene>
<dbReference type="OrthoDB" id="5726170at2"/>
<feature type="chain" id="PRO_5012006738" description="Gliding motility-associated C-terminal domain-containing protein" evidence="1">
    <location>
        <begin position="33"/>
        <end position="604"/>
    </location>
</feature>
<comment type="caution">
    <text evidence="2">The sequence shown here is derived from an EMBL/GenBank/DDBJ whole genome shotgun (WGS) entry which is preliminary data.</text>
</comment>
<reference evidence="2 3" key="1">
    <citation type="submission" date="2016-07" db="EMBL/GenBank/DDBJ databases">
        <title>Genomic analysis of zinc-resistant bacterium Mucilaginibacter pedocola TBZ30.</title>
        <authorList>
            <person name="Huang J."/>
            <person name="Tang J."/>
        </authorList>
    </citation>
    <scope>NUCLEOTIDE SEQUENCE [LARGE SCALE GENOMIC DNA]</scope>
    <source>
        <strain evidence="2 3">TBZ30</strain>
    </source>
</reference>
<sequence>MGLTLLKIKVNRWLSKGFAVALLLCPALIAVAEGSKELCSNGGNRAYLLSSLTANPSYPFPTVGTMKVYVKVGETIYLGSSAQGVSSGTINLRAPDGSTYTSGNSTITGRLSTLAQELAGPLPNAGGYQPFTQTVQAGQEGIWEVDFVSPTNGTDLGGNPPAIAVSAQWVQPNNRYVAAFDVSVRNAENSAFLTGRVFTNVLSGILGTFNVGFNAVLHILTKDGYRYTLDNNGQAGNGFTFFVNNKGLRNTDGTPLYKSVNTTNTPNVQNPVSGDTPSDITHKIFFNEPAADLPAFATTQTGTTWLLTIPVPPAITNVKFTGGDGQNGTATTAIPGGKINFTATANGTYVIGIDIDRNGTFTDAIDRQFNGTVKPGANEVNWDGMDGMGKTLLPSPDSYPVNVAVTLFAAEVHFPFFDVERNINGILLTRINGVNSPDNTIYWDDSDIDKIGLPSNPLKNTTGLSSITNGHKWGATAANANDANDFGNERSIDTWAYVINPVLTAGVDILVQSPDPSNIKPPNIFTPNGDGKNDVFEVQGIANYPGSRLMVYNRWGNQVYKSEDYKNTWDGQGLTDGTYYYLLELNTGAVKPKIYKGWIYIRKQ</sequence>
<evidence type="ECO:0008006" key="4">
    <source>
        <dbReference type="Google" id="ProtNLM"/>
    </source>
</evidence>
<evidence type="ECO:0000313" key="3">
    <source>
        <dbReference type="Proteomes" id="UP000189739"/>
    </source>
</evidence>
<proteinExistence type="predicted"/>
<protein>
    <recommendedName>
        <fullName evidence="4">Gliding motility-associated C-terminal domain-containing protein</fullName>
    </recommendedName>
</protein>
<dbReference type="STRING" id="1792845.BC343_27875"/>
<feature type="signal peptide" evidence="1">
    <location>
        <begin position="1"/>
        <end position="32"/>
    </location>
</feature>
<accession>A0A1S9PG83</accession>
<evidence type="ECO:0000256" key="1">
    <source>
        <dbReference type="SAM" id="SignalP"/>
    </source>
</evidence>